<feature type="region of interest" description="Disordered" evidence="1">
    <location>
        <begin position="105"/>
        <end position="163"/>
    </location>
</feature>
<organism evidence="3 4">
    <name type="scientific">Pseudomicrostroma glucosiphilum</name>
    <dbReference type="NCBI Taxonomy" id="1684307"/>
    <lineage>
        <taxon>Eukaryota</taxon>
        <taxon>Fungi</taxon>
        <taxon>Dikarya</taxon>
        <taxon>Basidiomycota</taxon>
        <taxon>Ustilaginomycotina</taxon>
        <taxon>Exobasidiomycetes</taxon>
        <taxon>Microstromatales</taxon>
        <taxon>Microstromatales incertae sedis</taxon>
        <taxon>Pseudomicrostroma</taxon>
    </lineage>
</organism>
<evidence type="ECO:0000313" key="4">
    <source>
        <dbReference type="Proteomes" id="UP000245942"/>
    </source>
</evidence>
<feature type="transmembrane region" description="Helical" evidence="2">
    <location>
        <begin position="444"/>
        <end position="463"/>
    </location>
</feature>
<keyword evidence="4" id="KW-1185">Reference proteome</keyword>
<keyword evidence="2" id="KW-0812">Transmembrane</keyword>
<protein>
    <recommendedName>
        <fullName evidence="5">RGS domain-containing protein</fullName>
    </recommendedName>
</protein>
<name>A0A316U7B7_9BASI</name>
<dbReference type="PANTHER" id="PTHR39466">
    <property type="entry name" value="RGS DOMAIN-CONTAINING PROTEIN"/>
    <property type="match status" value="1"/>
</dbReference>
<feature type="region of interest" description="Disordered" evidence="1">
    <location>
        <begin position="743"/>
        <end position="791"/>
    </location>
</feature>
<dbReference type="OrthoDB" id="3350517at2759"/>
<accession>A0A316U7B7</accession>
<evidence type="ECO:0008006" key="5">
    <source>
        <dbReference type="Google" id="ProtNLM"/>
    </source>
</evidence>
<keyword evidence="2" id="KW-0472">Membrane</keyword>
<feature type="compositionally biased region" description="Basic and acidic residues" evidence="1">
    <location>
        <begin position="143"/>
        <end position="152"/>
    </location>
</feature>
<evidence type="ECO:0000256" key="2">
    <source>
        <dbReference type="SAM" id="Phobius"/>
    </source>
</evidence>
<reference evidence="3 4" key="1">
    <citation type="journal article" date="2018" name="Mol. Biol. Evol.">
        <title>Broad Genomic Sampling Reveals a Smut Pathogenic Ancestry of the Fungal Clade Ustilaginomycotina.</title>
        <authorList>
            <person name="Kijpornyongpan T."/>
            <person name="Mondo S.J."/>
            <person name="Barry K."/>
            <person name="Sandor L."/>
            <person name="Lee J."/>
            <person name="Lipzen A."/>
            <person name="Pangilinan J."/>
            <person name="LaButti K."/>
            <person name="Hainaut M."/>
            <person name="Henrissat B."/>
            <person name="Grigoriev I.V."/>
            <person name="Spatafora J.W."/>
            <person name="Aime M.C."/>
        </authorList>
    </citation>
    <scope>NUCLEOTIDE SEQUENCE [LARGE SCALE GENOMIC DNA]</scope>
    <source>
        <strain evidence="3 4">MCA 4718</strain>
    </source>
</reference>
<dbReference type="GeneID" id="37011438"/>
<dbReference type="STRING" id="1684307.A0A316U7B7"/>
<evidence type="ECO:0000313" key="3">
    <source>
        <dbReference type="EMBL" id="PWN20243.1"/>
    </source>
</evidence>
<keyword evidence="2" id="KW-1133">Transmembrane helix</keyword>
<feature type="compositionally biased region" description="Low complexity" evidence="1">
    <location>
        <begin position="341"/>
        <end position="353"/>
    </location>
</feature>
<sequence length="848" mass="88908">MATPIAPWADTEARAEADEPADGLGLGVGSSSMASREENKSSIPSYLQAGSAPEPLQPCSAEGDCSGMAYTIDGKLLIGGLAVDGSATGESGWANVGDVIKPVAPSSAGKERVQALPSPLPTQRGASSNFNHCHPAEGPATFGEKRAEDGSGERGGLGESANGRASWLSTLTGKRRQHGQGVGSSAITLADIVGGRTCRPIALSDLRIYLAKQRDIEDANELLAPAIDTTSFQLSELPQQGNLSTASTENLRVQASPVEDYAREKVAISFVEPTAHLQSQASGEYSAVEFVVAFDRYARQYRSLTAQQKQAMAGPATSANQAMRERFDRLVQRHVGPLPGSTVSRSRSSSAATKSDKGKTITTGLMPISPRPRPTCRLQWMIDLGLLDEGVVSLALSEAGLTTDPEVLLPVVNCIVSHVDTYVLPSFLEAASRNLGKGTSNGRLYSGISLTALAILFTVLLCIEPSPLTGTNISRWYRLLTFPLWAFGIGFIFAAYTGVCMWLSLRGNRDVTGEEKGLSTPSEIESEEGSAPAMATDNRQWLLAPEVWRMLEYVGLKKVLDKIGNGRPSTPEFGSQVQRTSSRLSQQQDTVTVAEGEGSSANGQAKSQRKPLTPVEEKTEQPLASSAAAAAASKKGTASPRAEPAMQSPSLMGIPSAQSKSVSPRLMTKTISIVPGLEVGVRTLVGPGGEALAPPASPTHRPSSSLSVSAAAASMIGRARAHSNAASLASSRAVSIAGLEEGQQGGLSSAGGHRSSVEQGEGSASTNVIGQVSFLPPATPPSSAPARRRRSVWGRAVDGAQTLVGMSVNTERVRDERIRKIHLWRAAKALAIDGALSAVVMIIIVVIP</sequence>
<feature type="compositionally biased region" description="Low complexity" evidence="1">
    <location>
        <begin position="624"/>
        <end position="633"/>
    </location>
</feature>
<dbReference type="Proteomes" id="UP000245942">
    <property type="component" value="Unassembled WGS sequence"/>
</dbReference>
<dbReference type="EMBL" id="KZ819328">
    <property type="protein sequence ID" value="PWN20243.1"/>
    <property type="molecule type" value="Genomic_DNA"/>
</dbReference>
<feature type="region of interest" description="Disordered" evidence="1">
    <location>
        <begin position="338"/>
        <end position="368"/>
    </location>
</feature>
<evidence type="ECO:0000256" key="1">
    <source>
        <dbReference type="SAM" id="MobiDB-lite"/>
    </source>
</evidence>
<gene>
    <name evidence="3" type="ORF">BCV69DRAFT_204064</name>
</gene>
<feature type="compositionally biased region" description="Polar residues" evidence="1">
    <location>
        <begin position="572"/>
        <end position="591"/>
    </location>
</feature>
<dbReference type="AlphaFoldDB" id="A0A316U7B7"/>
<feature type="region of interest" description="Disordered" evidence="1">
    <location>
        <begin position="1"/>
        <end position="58"/>
    </location>
</feature>
<feature type="transmembrane region" description="Helical" evidence="2">
    <location>
        <begin position="483"/>
        <end position="505"/>
    </location>
</feature>
<feature type="region of interest" description="Disordered" evidence="1">
    <location>
        <begin position="565"/>
        <end position="663"/>
    </location>
</feature>
<dbReference type="RefSeq" id="XP_025347403.1">
    <property type="nucleotide sequence ID" value="XM_025489704.1"/>
</dbReference>
<dbReference type="PANTHER" id="PTHR39466:SF1">
    <property type="entry name" value="RGS DOMAIN-CONTAINING PROTEIN"/>
    <property type="match status" value="1"/>
</dbReference>
<proteinExistence type="predicted"/>
<feature type="region of interest" description="Disordered" evidence="1">
    <location>
        <begin position="513"/>
        <end position="533"/>
    </location>
</feature>